<dbReference type="KEGG" id="tvl:FAZ95_09615"/>
<proteinExistence type="predicted"/>
<dbReference type="EMBL" id="CP040077">
    <property type="protein sequence ID" value="QCP49406.1"/>
    <property type="molecule type" value="Genomic_DNA"/>
</dbReference>
<reference evidence="1 2" key="1">
    <citation type="submission" date="2019-05" db="EMBL/GenBank/DDBJ databases">
        <title>Burkholderia sp. DHOD12, isolated from subtropical forest soil.</title>
        <authorList>
            <person name="Gao Z.-H."/>
            <person name="Qiu L.-H."/>
        </authorList>
    </citation>
    <scope>NUCLEOTIDE SEQUENCE [LARGE SCALE GENOMIC DNA]</scope>
    <source>
        <strain evidence="1 2">DHOD12</strain>
    </source>
</reference>
<accession>A0A4P8IM66</accession>
<gene>
    <name evidence="1" type="ORF">FAZ95_09615</name>
</gene>
<dbReference type="Proteomes" id="UP000298656">
    <property type="component" value="Chromosome 1"/>
</dbReference>
<name>A0A4P8IM66_9BURK</name>
<dbReference type="OrthoDB" id="6889661at2"/>
<evidence type="ECO:0000313" key="2">
    <source>
        <dbReference type="Proteomes" id="UP000298656"/>
    </source>
</evidence>
<evidence type="ECO:0000313" key="1">
    <source>
        <dbReference type="EMBL" id="QCP49406.1"/>
    </source>
</evidence>
<protein>
    <submittedName>
        <fullName evidence="1">Uncharacterized protein</fullName>
    </submittedName>
</protein>
<sequence length="155" mass="16471">MSQTTCIGFSETFRRNMEALGLPAPTGMFATIPSAMATVTAMLRALKDVGQNATVAEMIGATTMLEKLSVVAGIYASYYTGAVIGSLIVATDAAIGCKNGSEAQAAARRFFVLNGLVMTEPMRLFFLRHPEVLNPFESPFARSFGSRAHAPEKAA</sequence>
<organism evidence="1 2">
    <name type="scientific">Trinickia violacea</name>
    <dbReference type="NCBI Taxonomy" id="2571746"/>
    <lineage>
        <taxon>Bacteria</taxon>
        <taxon>Pseudomonadati</taxon>
        <taxon>Pseudomonadota</taxon>
        <taxon>Betaproteobacteria</taxon>
        <taxon>Burkholderiales</taxon>
        <taxon>Burkholderiaceae</taxon>
        <taxon>Trinickia</taxon>
    </lineage>
</organism>
<keyword evidence="2" id="KW-1185">Reference proteome</keyword>
<dbReference type="AlphaFoldDB" id="A0A4P8IM66"/>